<evidence type="ECO:0000313" key="2">
    <source>
        <dbReference type="Proteomes" id="UP001165083"/>
    </source>
</evidence>
<reference evidence="1" key="1">
    <citation type="submission" date="2023-04" db="EMBL/GenBank/DDBJ databases">
        <title>Phytophthora lilii NBRC 32176.</title>
        <authorList>
            <person name="Ichikawa N."/>
            <person name="Sato H."/>
            <person name="Tonouchi N."/>
        </authorList>
    </citation>
    <scope>NUCLEOTIDE SEQUENCE</scope>
    <source>
        <strain evidence="1">NBRC 32176</strain>
    </source>
</reference>
<dbReference type="AlphaFoldDB" id="A0A9W6XHR1"/>
<dbReference type="EMBL" id="BSXW01001730">
    <property type="protein sequence ID" value="GMF38787.1"/>
    <property type="molecule type" value="Genomic_DNA"/>
</dbReference>
<protein>
    <submittedName>
        <fullName evidence="1">Unnamed protein product</fullName>
    </submittedName>
</protein>
<accession>A0A9W6XHR1</accession>
<gene>
    <name evidence="1" type="ORF">Plil01_001615700</name>
</gene>
<comment type="caution">
    <text evidence="1">The sequence shown here is derived from an EMBL/GenBank/DDBJ whole genome shotgun (WGS) entry which is preliminary data.</text>
</comment>
<sequence>MIVNMDEMAVHYEQTATTTIASTNSSSVAIRGSGSNSQRLTACITCAQDGTKLPLFLVFKAKPRGTIEKKLDNLLPPGVFGCSQENGWN</sequence>
<name>A0A9W6XHR1_9STRA</name>
<proteinExistence type="predicted"/>
<keyword evidence="2" id="KW-1185">Reference proteome</keyword>
<evidence type="ECO:0000313" key="1">
    <source>
        <dbReference type="EMBL" id="GMF38787.1"/>
    </source>
</evidence>
<dbReference type="Proteomes" id="UP001165083">
    <property type="component" value="Unassembled WGS sequence"/>
</dbReference>
<organism evidence="1 2">
    <name type="scientific">Phytophthora lilii</name>
    <dbReference type="NCBI Taxonomy" id="2077276"/>
    <lineage>
        <taxon>Eukaryota</taxon>
        <taxon>Sar</taxon>
        <taxon>Stramenopiles</taxon>
        <taxon>Oomycota</taxon>
        <taxon>Peronosporomycetes</taxon>
        <taxon>Peronosporales</taxon>
        <taxon>Peronosporaceae</taxon>
        <taxon>Phytophthora</taxon>
    </lineage>
</organism>
<dbReference type="OrthoDB" id="78941at2759"/>